<dbReference type="EMBL" id="CP063194">
    <property type="protein sequence ID" value="WCZ39340.1"/>
    <property type="molecule type" value="Genomic_DNA"/>
</dbReference>
<keyword evidence="1" id="KW-0812">Transmembrane</keyword>
<proteinExistence type="predicted"/>
<dbReference type="InterPro" id="IPR004697">
    <property type="entry name" value="AbgT"/>
</dbReference>
<protein>
    <submittedName>
        <fullName evidence="2">AbgT putative transporter family protein</fullName>
    </submittedName>
</protein>
<name>A0ABY7UKU0_9CORY</name>
<evidence type="ECO:0000256" key="1">
    <source>
        <dbReference type="SAM" id="Phobius"/>
    </source>
</evidence>
<gene>
    <name evidence="2" type="ORF">CJEDD_08755</name>
</gene>
<evidence type="ECO:0000313" key="3">
    <source>
        <dbReference type="Proteomes" id="UP001218071"/>
    </source>
</evidence>
<feature type="transmembrane region" description="Helical" evidence="1">
    <location>
        <begin position="7"/>
        <end position="25"/>
    </location>
</feature>
<accession>A0ABY7UKU0</accession>
<dbReference type="Pfam" id="PF03806">
    <property type="entry name" value="ABG_transport"/>
    <property type="match status" value="1"/>
</dbReference>
<keyword evidence="3" id="KW-1185">Reference proteome</keyword>
<dbReference type="Proteomes" id="UP001218071">
    <property type="component" value="Chromosome"/>
</dbReference>
<reference evidence="2 3" key="1">
    <citation type="submission" date="2020-10" db="EMBL/GenBank/DDBJ databases">
        <title>Complete genome sequence of Corynebacterium jeddahense DSM 45997, type strain of Corynebacterium jeddahense.</title>
        <authorList>
            <person name="Busche T."/>
            <person name="Kalinowski J."/>
            <person name="Ruckert C."/>
        </authorList>
    </citation>
    <scope>NUCLEOTIDE SEQUENCE [LARGE SCALE GENOMIC DNA]</scope>
    <source>
        <strain evidence="2 3">DSM 45997</strain>
    </source>
</reference>
<keyword evidence="1" id="KW-0472">Membrane</keyword>
<keyword evidence="1" id="KW-1133">Transmembrane helix</keyword>
<organism evidence="2 3">
    <name type="scientific">Corynebacterium jeddahense</name>
    <dbReference type="NCBI Taxonomy" id="1414719"/>
    <lineage>
        <taxon>Bacteria</taxon>
        <taxon>Bacillati</taxon>
        <taxon>Actinomycetota</taxon>
        <taxon>Actinomycetes</taxon>
        <taxon>Mycobacteriales</taxon>
        <taxon>Corynebacteriaceae</taxon>
        <taxon>Corynebacterium</taxon>
    </lineage>
</organism>
<sequence>MSLALPYTVSILIGWFLFFLIWYYAGIPLGPGSPMGYEL</sequence>
<evidence type="ECO:0000313" key="2">
    <source>
        <dbReference type="EMBL" id="WCZ39340.1"/>
    </source>
</evidence>